<reference evidence="1 2" key="1">
    <citation type="submission" date="2019-05" db="EMBL/GenBank/DDBJ databases">
        <title>We sequenced the genome of Paenibacillus hemerocallicola KCTC 33185 for further insight into its adaptation and study the phylogeny of Paenibacillus.</title>
        <authorList>
            <person name="Narsing Rao M.P."/>
        </authorList>
    </citation>
    <scope>NUCLEOTIDE SEQUENCE [LARGE SCALE GENOMIC DNA]</scope>
    <source>
        <strain evidence="1 2">KCTC 33185</strain>
    </source>
</reference>
<dbReference type="PANTHER" id="PTHR43649:SF17">
    <property type="entry name" value="ABC TRANSPORTER SOLUTE BINDING PROTEIN-SUGAR TRANSPORT"/>
    <property type="match status" value="1"/>
</dbReference>
<dbReference type="PROSITE" id="PS51257">
    <property type="entry name" value="PROKAR_LIPOPROTEIN"/>
    <property type="match status" value="1"/>
</dbReference>
<keyword evidence="2" id="KW-1185">Reference proteome</keyword>
<dbReference type="PANTHER" id="PTHR43649">
    <property type="entry name" value="ARABINOSE-BINDING PROTEIN-RELATED"/>
    <property type="match status" value="1"/>
</dbReference>
<protein>
    <submittedName>
        <fullName evidence="1">Extracellular solute-binding protein</fullName>
    </submittedName>
</protein>
<dbReference type="SUPFAM" id="SSF53850">
    <property type="entry name" value="Periplasmic binding protein-like II"/>
    <property type="match status" value="1"/>
</dbReference>
<dbReference type="OrthoDB" id="2544341at2"/>
<accession>A0A5C4T526</accession>
<evidence type="ECO:0000313" key="2">
    <source>
        <dbReference type="Proteomes" id="UP000307943"/>
    </source>
</evidence>
<dbReference type="Proteomes" id="UP000307943">
    <property type="component" value="Unassembled WGS sequence"/>
</dbReference>
<gene>
    <name evidence="1" type="ORF">FE784_25685</name>
</gene>
<comment type="caution">
    <text evidence="1">The sequence shown here is derived from an EMBL/GenBank/DDBJ whole genome shotgun (WGS) entry which is preliminary data.</text>
</comment>
<sequence>MNKQTACGIVLSALLLTAAGCGGGEQPAKGSSEHAESEPAPVKLTFYSAQGKVLEQFGALDLLKAKFPHITLEVINNQEGQRYADLIAAGIFPDIIYEANSLMQATIVEYGLQYDMEELINKHKFDLNRFEPNILAQARYSNSDGKLYGLPYSVNRYALVYNKDIFDKFGVPYPKDGMTWDEVYSLAQRVARSDGSVAYEGFAMNTPANYMLNNQLSLHPLDAKEDRANVNTDGWKTLFENIKRFYELPYANLAAPRFVDGKLAMMVGAISTGQFTQFAQNAQLNWDMVSVPVLTGSPNTGFMPAGLSLFISQNSNAKDEAFRLVDYLVSEEYQTILAKNGGGTTLSSEKVRAAAGQNLPSASNKNVKALYYYQHAPTAPPRAKQLTNVSVNFGSAFTRMIENKTDVNTTLRLLEEEINRSIAETKAKTK</sequence>
<dbReference type="EMBL" id="VDCQ01000043">
    <property type="protein sequence ID" value="TNJ63437.1"/>
    <property type="molecule type" value="Genomic_DNA"/>
</dbReference>
<dbReference type="InterPro" id="IPR050490">
    <property type="entry name" value="Bact_solute-bd_prot1"/>
</dbReference>
<dbReference type="Pfam" id="PF13416">
    <property type="entry name" value="SBP_bac_8"/>
    <property type="match status" value="1"/>
</dbReference>
<dbReference type="AlphaFoldDB" id="A0A5C4T526"/>
<dbReference type="RefSeq" id="WP_139605122.1">
    <property type="nucleotide sequence ID" value="NZ_VDCQ01000043.1"/>
</dbReference>
<dbReference type="Gene3D" id="3.40.190.10">
    <property type="entry name" value="Periplasmic binding protein-like II"/>
    <property type="match status" value="1"/>
</dbReference>
<organism evidence="1 2">
    <name type="scientific">Paenibacillus hemerocallicola</name>
    <dbReference type="NCBI Taxonomy" id="1172614"/>
    <lineage>
        <taxon>Bacteria</taxon>
        <taxon>Bacillati</taxon>
        <taxon>Bacillota</taxon>
        <taxon>Bacilli</taxon>
        <taxon>Bacillales</taxon>
        <taxon>Paenibacillaceae</taxon>
        <taxon>Paenibacillus</taxon>
    </lineage>
</organism>
<proteinExistence type="predicted"/>
<dbReference type="InterPro" id="IPR006059">
    <property type="entry name" value="SBP"/>
</dbReference>
<evidence type="ECO:0000313" key="1">
    <source>
        <dbReference type="EMBL" id="TNJ63437.1"/>
    </source>
</evidence>
<name>A0A5C4T526_9BACL</name>